<organism evidence="7 8">
    <name type="scientific">Jaapia argillacea MUCL 33604</name>
    <dbReference type="NCBI Taxonomy" id="933084"/>
    <lineage>
        <taxon>Eukaryota</taxon>
        <taxon>Fungi</taxon>
        <taxon>Dikarya</taxon>
        <taxon>Basidiomycota</taxon>
        <taxon>Agaricomycotina</taxon>
        <taxon>Agaricomycetes</taxon>
        <taxon>Agaricomycetidae</taxon>
        <taxon>Jaapiales</taxon>
        <taxon>Jaapiaceae</taxon>
        <taxon>Jaapia</taxon>
    </lineage>
</organism>
<dbReference type="PANTHER" id="PTHR47174:SF3">
    <property type="entry name" value="BRIDGING INTEGRATOR 3"/>
    <property type="match status" value="1"/>
</dbReference>
<dbReference type="EMBL" id="KL197709">
    <property type="protein sequence ID" value="KDQ65057.1"/>
    <property type="molecule type" value="Genomic_DNA"/>
</dbReference>
<dbReference type="SMART" id="SM00326">
    <property type="entry name" value="SH3"/>
    <property type="match status" value="1"/>
</dbReference>
<dbReference type="SUPFAM" id="SSF50044">
    <property type="entry name" value="SH3-domain"/>
    <property type="match status" value="1"/>
</dbReference>
<dbReference type="PANTHER" id="PTHR47174">
    <property type="entry name" value="BRIDGING INTEGRATOR 3"/>
    <property type="match status" value="1"/>
</dbReference>
<dbReference type="GO" id="GO:0051666">
    <property type="term" value="P:actin cortical patch localization"/>
    <property type="evidence" value="ECO:0007669"/>
    <property type="project" value="InterPro"/>
</dbReference>
<dbReference type="PRINTS" id="PR01887">
    <property type="entry name" value="SPECTRNALPHA"/>
</dbReference>
<keyword evidence="3" id="KW-0963">Cytoplasm</keyword>
<dbReference type="HOGENOM" id="CLU_067162_0_0_1"/>
<feature type="domain" description="SH3" evidence="6">
    <location>
        <begin position="224"/>
        <end position="281"/>
    </location>
</feature>
<dbReference type="InterPro" id="IPR001452">
    <property type="entry name" value="SH3_domain"/>
</dbReference>
<evidence type="ECO:0000313" key="8">
    <source>
        <dbReference type="Proteomes" id="UP000027265"/>
    </source>
</evidence>
<dbReference type="GO" id="GO:0006897">
    <property type="term" value="P:endocytosis"/>
    <property type="evidence" value="ECO:0007669"/>
    <property type="project" value="InterPro"/>
</dbReference>
<dbReference type="OrthoDB" id="10255128at2759"/>
<dbReference type="InParanoid" id="A0A067QND1"/>
<dbReference type="STRING" id="933084.A0A067QND1"/>
<evidence type="ECO:0000259" key="6">
    <source>
        <dbReference type="PROSITE" id="PS50002"/>
    </source>
</evidence>
<sequence length="281" mass="29648">MVFSTLSSDEKDAFFSLLDEYFSSRPDLLAGASAGQGRDLATPAVAATAVHRALASNPEATSRLVSAGLKHGASNPAITNSVGKVAAAAAAFGTRNPAASSTPSPPPPLAHRTSDNDTPERPAPGHNRTSSTQNLVSIKRFGDVDTSSAKNMFSSLRGSTANKTATPPPIAPPASSAFGQKKQTFAPPPVRRVSSSPSTESEQPSRGPPPAPPRRQQVEEEPEVEGEWAEALYDYSSEDPGDMELQANQRVLIVERTSGDWWTGEMDGKRGLVPASYVRLL</sequence>
<gene>
    <name evidence="7" type="ORF">JAAARDRAFT_52974</name>
</gene>
<evidence type="ECO:0000256" key="5">
    <source>
        <dbReference type="SAM" id="MobiDB-lite"/>
    </source>
</evidence>
<evidence type="ECO:0000256" key="3">
    <source>
        <dbReference type="ARBA" id="ARBA00022490"/>
    </source>
</evidence>
<dbReference type="GO" id="GO:0005737">
    <property type="term" value="C:cytoplasm"/>
    <property type="evidence" value="ECO:0007669"/>
    <property type="project" value="UniProtKB-SubCell"/>
</dbReference>
<dbReference type="Pfam" id="PF00018">
    <property type="entry name" value="SH3_1"/>
    <property type="match status" value="1"/>
</dbReference>
<dbReference type="GO" id="GO:0015629">
    <property type="term" value="C:actin cytoskeleton"/>
    <property type="evidence" value="ECO:0007669"/>
    <property type="project" value="TreeGrafter"/>
</dbReference>
<dbReference type="GO" id="GO:0008289">
    <property type="term" value="F:lipid binding"/>
    <property type="evidence" value="ECO:0007669"/>
    <property type="project" value="TreeGrafter"/>
</dbReference>
<feature type="region of interest" description="Disordered" evidence="5">
    <location>
        <begin position="95"/>
        <end position="136"/>
    </location>
</feature>
<protein>
    <recommendedName>
        <fullName evidence="6">SH3 domain-containing protein</fullName>
    </recommendedName>
</protein>
<evidence type="ECO:0000256" key="4">
    <source>
        <dbReference type="PROSITE-ProRule" id="PRU00192"/>
    </source>
</evidence>
<comment type="subcellular location">
    <subcellularLocation>
        <location evidence="1">Cytoplasm</location>
    </subcellularLocation>
</comment>
<dbReference type="Proteomes" id="UP000027265">
    <property type="component" value="Unassembled WGS sequence"/>
</dbReference>
<evidence type="ECO:0000313" key="7">
    <source>
        <dbReference type="EMBL" id="KDQ65057.1"/>
    </source>
</evidence>
<evidence type="ECO:0000256" key="1">
    <source>
        <dbReference type="ARBA" id="ARBA00004496"/>
    </source>
</evidence>
<feature type="compositionally biased region" description="Low complexity" evidence="5">
    <location>
        <begin position="191"/>
        <end position="205"/>
    </location>
</feature>
<keyword evidence="8" id="KW-1185">Reference proteome</keyword>
<dbReference type="InterPro" id="IPR036028">
    <property type="entry name" value="SH3-like_dom_sf"/>
</dbReference>
<name>A0A067QND1_9AGAM</name>
<dbReference type="AlphaFoldDB" id="A0A067QND1"/>
<dbReference type="GO" id="GO:0097320">
    <property type="term" value="P:plasma membrane tubulation"/>
    <property type="evidence" value="ECO:0007669"/>
    <property type="project" value="TreeGrafter"/>
</dbReference>
<dbReference type="InterPro" id="IPR046982">
    <property type="entry name" value="BIN3/RVS161-like"/>
</dbReference>
<feature type="region of interest" description="Disordered" evidence="5">
    <location>
        <begin position="158"/>
        <end position="226"/>
    </location>
</feature>
<evidence type="ECO:0000256" key="2">
    <source>
        <dbReference type="ARBA" id="ARBA00022443"/>
    </source>
</evidence>
<feature type="compositionally biased region" description="Polar residues" evidence="5">
    <location>
        <begin position="127"/>
        <end position="136"/>
    </location>
</feature>
<proteinExistence type="predicted"/>
<dbReference type="PROSITE" id="PS50002">
    <property type="entry name" value="SH3"/>
    <property type="match status" value="1"/>
</dbReference>
<dbReference type="PRINTS" id="PR00452">
    <property type="entry name" value="SH3DOMAIN"/>
</dbReference>
<dbReference type="Gene3D" id="2.30.30.40">
    <property type="entry name" value="SH3 Domains"/>
    <property type="match status" value="1"/>
</dbReference>
<keyword evidence="2 4" id="KW-0728">SH3 domain</keyword>
<accession>A0A067QND1</accession>
<reference evidence="8" key="1">
    <citation type="journal article" date="2014" name="Proc. Natl. Acad. Sci. U.S.A.">
        <title>Extensive sampling of basidiomycete genomes demonstrates inadequacy of the white-rot/brown-rot paradigm for wood decay fungi.</title>
        <authorList>
            <person name="Riley R."/>
            <person name="Salamov A.A."/>
            <person name="Brown D.W."/>
            <person name="Nagy L.G."/>
            <person name="Floudas D."/>
            <person name="Held B.W."/>
            <person name="Levasseur A."/>
            <person name="Lombard V."/>
            <person name="Morin E."/>
            <person name="Otillar R."/>
            <person name="Lindquist E.A."/>
            <person name="Sun H."/>
            <person name="LaButti K.M."/>
            <person name="Schmutz J."/>
            <person name="Jabbour D."/>
            <person name="Luo H."/>
            <person name="Baker S.E."/>
            <person name="Pisabarro A.G."/>
            <person name="Walton J.D."/>
            <person name="Blanchette R.A."/>
            <person name="Henrissat B."/>
            <person name="Martin F."/>
            <person name="Cullen D."/>
            <person name="Hibbett D.S."/>
            <person name="Grigoriev I.V."/>
        </authorList>
    </citation>
    <scope>NUCLEOTIDE SEQUENCE [LARGE SCALE GENOMIC DNA]</scope>
    <source>
        <strain evidence="8">MUCL 33604</strain>
    </source>
</reference>
<dbReference type="CDD" id="cd00174">
    <property type="entry name" value="SH3"/>
    <property type="match status" value="1"/>
</dbReference>